<gene>
    <name evidence="2" type="ORF">F444_23052</name>
</gene>
<reference evidence="2 3" key="1">
    <citation type="submission" date="2013-11" db="EMBL/GenBank/DDBJ databases">
        <title>The Genome Sequence of Phytophthora parasitica P1976.</title>
        <authorList>
            <consortium name="The Broad Institute Genomics Platform"/>
            <person name="Russ C."/>
            <person name="Tyler B."/>
            <person name="Panabieres F."/>
            <person name="Shan W."/>
            <person name="Tripathy S."/>
            <person name="Grunwald N."/>
            <person name="Machado M."/>
            <person name="Johnson C.S."/>
            <person name="Walker B."/>
            <person name="Young S."/>
            <person name="Zeng Q."/>
            <person name="Gargeya S."/>
            <person name="Fitzgerald M."/>
            <person name="Haas B."/>
            <person name="Abouelleil A."/>
            <person name="Allen A.W."/>
            <person name="Alvarado L."/>
            <person name="Arachchi H.M."/>
            <person name="Berlin A.M."/>
            <person name="Chapman S.B."/>
            <person name="Gainer-Dewar J."/>
            <person name="Goldberg J."/>
            <person name="Griggs A."/>
            <person name="Gujja S."/>
            <person name="Hansen M."/>
            <person name="Howarth C."/>
            <person name="Imamovic A."/>
            <person name="Ireland A."/>
            <person name="Larimer J."/>
            <person name="McCowan C."/>
            <person name="Murphy C."/>
            <person name="Pearson M."/>
            <person name="Poon T.W."/>
            <person name="Priest M."/>
            <person name="Roberts A."/>
            <person name="Saif S."/>
            <person name="Shea T."/>
            <person name="Sisk P."/>
            <person name="Sykes S."/>
            <person name="Wortman J."/>
            <person name="Nusbaum C."/>
            <person name="Birren B."/>
        </authorList>
    </citation>
    <scope>NUCLEOTIDE SEQUENCE [LARGE SCALE GENOMIC DNA]</scope>
    <source>
        <strain evidence="2 3">P1976</strain>
    </source>
</reference>
<feature type="compositionally biased region" description="Polar residues" evidence="1">
    <location>
        <begin position="265"/>
        <end position="277"/>
    </location>
</feature>
<organism evidence="2 3">
    <name type="scientific">Phytophthora nicotianae P1976</name>
    <dbReference type="NCBI Taxonomy" id="1317066"/>
    <lineage>
        <taxon>Eukaryota</taxon>
        <taxon>Sar</taxon>
        <taxon>Stramenopiles</taxon>
        <taxon>Oomycota</taxon>
        <taxon>Peronosporomycetes</taxon>
        <taxon>Peronosporales</taxon>
        <taxon>Peronosporaceae</taxon>
        <taxon>Phytophthora</taxon>
    </lineage>
</organism>
<feature type="region of interest" description="Disordered" evidence="1">
    <location>
        <begin position="265"/>
        <end position="289"/>
    </location>
</feature>
<dbReference type="AlphaFoldDB" id="A0A080YW09"/>
<name>A0A080YW09_PHYNI</name>
<accession>A0A080YW09</accession>
<dbReference type="OrthoDB" id="140939at2759"/>
<dbReference type="EMBL" id="ANJA01005054">
    <property type="protein sequence ID" value="ETO58570.1"/>
    <property type="molecule type" value="Genomic_DNA"/>
</dbReference>
<protein>
    <submittedName>
        <fullName evidence="2">Uncharacterized protein</fullName>
    </submittedName>
</protein>
<evidence type="ECO:0000313" key="3">
    <source>
        <dbReference type="Proteomes" id="UP000028582"/>
    </source>
</evidence>
<comment type="caution">
    <text evidence="2">The sequence shown here is derived from an EMBL/GenBank/DDBJ whole genome shotgun (WGS) entry which is preliminary data.</text>
</comment>
<evidence type="ECO:0000256" key="1">
    <source>
        <dbReference type="SAM" id="MobiDB-lite"/>
    </source>
</evidence>
<dbReference type="Proteomes" id="UP000028582">
    <property type="component" value="Unassembled WGS sequence"/>
</dbReference>
<evidence type="ECO:0000313" key="2">
    <source>
        <dbReference type="EMBL" id="ETO58570.1"/>
    </source>
</evidence>
<sequence length="343" mass="38018">MGIPLIKTKNMVDSMEYSAHVNAGPTEALDIPGHESREYRLAKRAARLEQHVLWVRRTEKVIPSVTSFRRGRPVRIGLTNVSERTAYVPAFDRLAMLVPIEDLPRGESYVRLDSKKYKDWQVLAYENCLDRQLFKRECELYEQWLATQPPSVERRAYPTPVGVMKRSPEDALDVSTDRLTCAERWEKILEQREYNEGRLDSGVTDEGLFEAQLSGDPSNSGSASDGDGGDANEESARCPQELQGITEVMNTATWVQLVSDVGDDASSTMTRETTIVSDGNRPSGDSSASYIATSENEDTTTVPEEIHASLKVLDTVASVRLGPGVKATPAEEAVVTLDEGTYQ</sequence>
<feature type="compositionally biased region" description="Low complexity" evidence="1">
    <location>
        <begin position="214"/>
        <end position="225"/>
    </location>
</feature>
<feature type="region of interest" description="Disordered" evidence="1">
    <location>
        <begin position="210"/>
        <end position="237"/>
    </location>
</feature>
<proteinExistence type="predicted"/>